<dbReference type="Gene3D" id="2.40.128.20">
    <property type="match status" value="1"/>
</dbReference>
<gene>
    <name evidence="2" type="ORF">IM700_020535</name>
</gene>
<dbReference type="InterPro" id="IPR012674">
    <property type="entry name" value="Calycin"/>
</dbReference>
<proteinExistence type="predicted"/>
<dbReference type="Proteomes" id="UP001516620">
    <property type="component" value="Unassembled WGS sequence"/>
</dbReference>
<dbReference type="Pfam" id="PF09148">
    <property type="entry name" value="DUF1934"/>
    <property type="match status" value="1"/>
</dbReference>
<keyword evidence="3" id="KW-1185">Reference proteome</keyword>
<dbReference type="SUPFAM" id="SSF50814">
    <property type="entry name" value="Lipocalins"/>
    <property type="match status" value="1"/>
</dbReference>
<dbReference type="InterPro" id="IPR015231">
    <property type="entry name" value="DUF1934"/>
</dbReference>
<feature type="region of interest" description="Disordered" evidence="1">
    <location>
        <begin position="1"/>
        <end position="29"/>
    </location>
</feature>
<reference evidence="2 3" key="1">
    <citation type="submission" date="2021-01" db="EMBL/GenBank/DDBJ databases">
        <title>Paenibacillus sp.nov. isolated from the rhizosphere soil of tomato plant.</title>
        <authorList>
            <person name="Thin K.K."/>
            <person name="Zhang X."/>
            <person name="He S."/>
        </authorList>
    </citation>
    <scope>NUCLEOTIDE SEQUENCE [LARGE SCALE GENOMIC DNA]</scope>
    <source>
        <strain evidence="2 3">DXFW5</strain>
    </source>
</reference>
<evidence type="ECO:0000313" key="2">
    <source>
        <dbReference type="EMBL" id="MBM6998060.1"/>
    </source>
</evidence>
<accession>A0ABS2H9I9</accession>
<organism evidence="2 3">
    <name type="scientific">Paenibacillus rhizolycopersici</name>
    <dbReference type="NCBI Taxonomy" id="2780073"/>
    <lineage>
        <taxon>Bacteria</taxon>
        <taxon>Bacillati</taxon>
        <taxon>Bacillota</taxon>
        <taxon>Bacilli</taxon>
        <taxon>Bacillales</taxon>
        <taxon>Paenibacillaceae</taxon>
        <taxon>Paenibacillus</taxon>
    </lineage>
</organism>
<dbReference type="EMBL" id="JADCNN020000027">
    <property type="protein sequence ID" value="MBM6998060.1"/>
    <property type="molecule type" value="Genomic_DNA"/>
</dbReference>
<protein>
    <submittedName>
        <fullName evidence="2">DUF1934 domain-containing protein</fullName>
    </submittedName>
</protein>
<evidence type="ECO:0000256" key="1">
    <source>
        <dbReference type="SAM" id="MobiDB-lite"/>
    </source>
</evidence>
<dbReference type="RefSeq" id="WP_193418741.1">
    <property type="nucleotide sequence ID" value="NZ_JADCNN020000027.1"/>
</dbReference>
<name>A0ABS2H9I9_9BACL</name>
<sequence>MPETKPVSLVLTSRQGTEETAQHLRGNAASRGESVYIRYEEPDPGPDGAKTRTMIKLSGDELKIMRHGGVEAEQTFRSGCRLPGFYRSPFTQFNLSTDTVKLESRWDGKVGHVVWEYDLYVFEELSGRFELSLHIQEDV</sequence>
<comment type="caution">
    <text evidence="2">The sequence shown here is derived from an EMBL/GenBank/DDBJ whole genome shotgun (WGS) entry which is preliminary data.</text>
</comment>
<evidence type="ECO:0000313" key="3">
    <source>
        <dbReference type="Proteomes" id="UP001516620"/>
    </source>
</evidence>